<feature type="transmembrane region" description="Helical" evidence="1">
    <location>
        <begin position="46"/>
        <end position="64"/>
    </location>
</feature>
<sequence>MLEHPDFFWEVERRVDVLNKRLDLIKELFDMLANELHTSHSNMLEWFVIVLIVAEIFFQVLELVQLERN</sequence>
<protein>
    <recommendedName>
        <fullName evidence="4">DUF155 domain-containing protein</fullName>
    </recommendedName>
</protein>
<keyword evidence="1" id="KW-0812">Transmembrane</keyword>
<evidence type="ECO:0000313" key="2">
    <source>
        <dbReference type="EnsemblProtists" id="EOD35907"/>
    </source>
</evidence>
<evidence type="ECO:0000256" key="1">
    <source>
        <dbReference type="SAM" id="Phobius"/>
    </source>
</evidence>
<dbReference type="PANTHER" id="PTHR16255">
    <property type="entry name" value="REQUIRED FOR MEIOTIC NUCLEAR DIVISION PROTEIN 1 HOMOLOG"/>
    <property type="match status" value="1"/>
</dbReference>
<dbReference type="InterPro" id="IPR051624">
    <property type="entry name" value="RMD1/Sad1-interacting"/>
</dbReference>
<keyword evidence="3" id="KW-1185">Reference proteome</keyword>
<evidence type="ECO:0000313" key="3">
    <source>
        <dbReference type="Proteomes" id="UP000013827"/>
    </source>
</evidence>
<dbReference type="AlphaFoldDB" id="A0A0D3KJH2"/>
<organism evidence="2 3">
    <name type="scientific">Emiliania huxleyi (strain CCMP1516)</name>
    <dbReference type="NCBI Taxonomy" id="280463"/>
    <lineage>
        <taxon>Eukaryota</taxon>
        <taxon>Haptista</taxon>
        <taxon>Haptophyta</taxon>
        <taxon>Prymnesiophyceae</taxon>
        <taxon>Isochrysidales</taxon>
        <taxon>Noelaerhabdaceae</taxon>
        <taxon>Emiliania</taxon>
    </lineage>
</organism>
<dbReference type="GeneID" id="17281179"/>
<dbReference type="HOGENOM" id="CLU_2781234_0_0_1"/>
<keyword evidence="1" id="KW-1133">Transmembrane helix</keyword>
<reference evidence="3" key="1">
    <citation type="journal article" date="2013" name="Nature">
        <title>Pan genome of the phytoplankton Emiliania underpins its global distribution.</title>
        <authorList>
            <person name="Read B.A."/>
            <person name="Kegel J."/>
            <person name="Klute M.J."/>
            <person name="Kuo A."/>
            <person name="Lefebvre S.C."/>
            <person name="Maumus F."/>
            <person name="Mayer C."/>
            <person name="Miller J."/>
            <person name="Monier A."/>
            <person name="Salamov A."/>
            <person name="Young J."/>
            <person name="Aguilar M."/>
            <person name="Claverie J.M."/>
            <person name="Frickenhaus S."/>
            <person name="Gonzalez K."/>
            <person name="Herman E.K."/>
            <person name="Lin Y.C."/>
            <person name="Napier J."/>
            <person name="Ogata H."/>
            <person name="Sarno A.F."/>
            <person name="Shmutz J."/>
            <person name="Schroeder D."/>
            <person name="de Vargas C."/>
            <person name="Verret F."/>
            <person name="von Dassow P."/>
            <person name="Valentin K."/>
            <person name="Van de Peer Y."/>
            <person name="Wheeler G."/>
            <person name="Dacks J.B."/>
            <person name="Delwiche C.F."/>
            <person name="Dyhrman S.T."/>
            <person name="Glockner G."/>
            <person name="John U."/>
            <person name="Richards T."/>
            <person name="Worden A.Z."/>
            <person name="Zhang X."/>
            <person name="Grigoriev I.V."/>
            <person name="Allen A.E."/>
            <person name="Bidle K."/>
            <person name="Borodovsky M."/>
            <person name="Bowler C."/>
            <person name="Brownlee C."/>
            <person name="Cock J.M."/>
            <person name="Elias M."/>
            <person name="Gladyshev V.N."/>
            <person name="Groth M."/>
            <person name="Guda C."/>
            <person name="Hadaegh A."/>
            <person name="Iglesias-Rodriguez M.D."/>
            <person name="Jenkins J."/>
            <person name="Jones B.M."/>
            <person name="Lawson T."/>
            <person name="Leese F."/>
            <person name="Lindquist E."/>
            <person name="Lobanov A."/>
            <person name="Lomsadze A."/>
            <person name="Malik S.B."/>
            <person name="Marsh M.E."/>
            <person name="Mackinder L."/>
            <person name="Mock T."/>
            <person name="Mueller-Roeber B."/>
            <person name="Pagarete A."/>
            <person name="Parker M."/>
            <person name="Probert I."/>
            <person name="Quesneville H."/>
            <person name="Raines C."/>
            <person name="Rensing S.A."/>
            <person name="Riano-Pachon D.M."/>
            <person name="Richier S."/>
            <person name="Rokitta S."/>
            <person name="Shiraiwa Y."/>
            <person name="Soanes D.M."/>
            <person name="van der Giezen M."/>
            <person name="Wahlund T.M."/>
            <person name="Williams B."/>
            <person name="Wilson W."/>
            <person name="Wolfe G."/>
            <person name="Wurch L.L."/>
        </authorList>
    </citation>
    <scope>NUCLEOTIDE SEQUENCE</scope>
</reference>
<dbReference type="PaxDb" id="2903-EOD35907"/>
<dbReference type="RefSeq" id="XP_005788336.1">
    <property type="nucleotide sequence ID" value="XM_005788279.1"/>
</dbReference>
<dbReference type="PANTHER" id="PTHR16255:SF1">
    <property type="entry name" value="REQUIRED FOR MEIOTIC NUCLEAR DIVISION PROTEIN 1 HOMOLOG"/>
    <property type="match status" value="1"/>
</dbReference>
<proteinExistence type="predicted"/>
<dbReference type="OMA" id="FFWEVER"/>
<reference evidence="2" key="2">
    <citation type="submission" date="2024-10" db="UniProtKB">
        <authorList>
            <consortium name="EnsemblProtists"/>
        </authorList>
    </citation>
    <scope>IDENTIFICATION</scope>
</reference>
<evidence type="ECO:0008006" key="4">
    <source>
        <dbReference type="Google" id="ProtNLM"/>
    </source>
</evidence>
<accession>A0A0D3KJH2</accession>
<name>A0A0D3KJH2_EMIH1</name>
<keyword evidence="1" id="KW-0472">Membrane</keyword>
<dbReference type="KEGG" id="ehx:EMIHUDRAFT_252498"/>
<dbReference type="Proteomes" id="UP000013827">
    <property type="component" value="Unassembled WGS sequence"/>
</dbReference>
<dbReference type="EnsemblProtists" id="EOD35907">
    <property type="protein sequence ID" value="EOD35907"/>
    <property type="gene ID" value="EMIHUDRAFT_252498"/>
</dbReference>